<dbReference type="AlphaFoldDB" id="A0A0A2TEY3"/>
<evidence type="ECO:0000256" key="1">
    <source>
        <dbReference type="ARBA" id="ARBA00023121"/>
    </source>
</evidence>
<name>A0A0A2TEY3_9BACI</name>
<dbReference type="GO" id="GO:0008289">
    <property type="term" value="F:lipid binding"/>
    <property type="evidence" value="ECO:0007669"/>
    <property type="project" value="UniProtKB-KW"/>
</dbReference>
<dbReference type="Proteomes" id="UP000030147">
    <property type="component" value="Unassembled WGS sequence"/>
</dbReference>
<reference evidence="2 3" key="1">
    <citation type="journal article" date="2015" name="Stand. Genomic Sci.">
        <title>High quality draft genome sequence of the moderately halophilic bacterium Pontibacillus yanchengensis Y32(T) and comparison among Pontibacillus genomes.</title>
        <authorList>
            <person name="Huang J."/>
            <person name="Qiao Z.X."/>
            <person name="Tang J.W."/>
            <person name="Wang G."/>
        </authorList>
    </citation>
    <scope>NUCLEOTIDE SEQUENCE [LARGE SCALE GENOMIC DNA]</scope>
    <source>
        <strain evidence="2 3">Y32</strain>
    </source>
</reference>
<dbReference type="PANTHER" id="PTHR33434">
    <property type="entry name" value="DEGV DOMAIN-CONTAINING PROTEIN DR_1986-RELATED"/>
    <property type="match status" value="1"/>
</dbReference>
<evidence type="ECO:0000313" key="2">
    <source>
        <dbReference type="EMBL" id="KGP72681.1"/>
    </source>
</evidence>
<dbReference type="PROSITE" id="PS51482">
    <property type="entry name" value="DEGV"/>
    <property type="match status" value="1"/>
</dbReference>
<dbReference type="Pfam" id="PF02645">
    <property type="entry name" value="DegV"/>
    <property type="match status" value="1"/>
</dbReference>
<dbReference type="EMBL" id="AVBF01000025">
    <property type="protein sequence ID" value="KGP72681.1"/>
    <property type="molecule type" value="Genomic_DNA"/>
</dbReference>
<keyword evidence="3" id="KW-1185">Reference proteome</keyword>
<dbReference type="OrthoDB" id="9781230at2"/>
<dbReference type="NCBIfam" id="TIGR00762">
    <property type="entry name" value="DegV"/>
    <property type="match status" value="1"/>
</dbReference>
<dbReference type="eggNOG" id="COG1307">
    <property type="taxonomic scope" value="Bacteria"/>
</dbReference>
<dbReference type="Gene3D" id="3.30.1180.10">
    <property type="match status" value="1"/>
</dbReference>
<proteinExistence type="predicted"/>
<keyword evidence="1" id="KW-0446">Lipid-binding</keyword>
<evidence type="ECO:0008006" key="4">
    <source>
        <dbReference type="Google" id="ProtNLM"/>
    </source>
</evidence>
<dbReference type="InterPro" id="IPR043168">
    <property type="entry name" value="DegV_C"/>
</dbReference>
<dbReference type="SUPFAM" id="SSF82549">
    <property type="entry name" value="DAK1/DegV-like"/>
    <property type="match status" value="1"/>
</dbReference>
<dbReference type="PANTHER" id="PTHR33434:SF2">
    <property type="entry name" value="FATTY ACID-BINDING PROTEIN TM_1468"/>
    <property type="match status" value="1"/>
</dbReference>
<gene>
    <name evidence="2" type="ORF">N782_11015</name>
</gene>
<dbReference type="InterPro" id="IPR003797">
    <property type="entry name" value="DegV"/>
</dbReference>
<sequence>MGRIILSTESGADLPVDLAEKYEIQVVPMHIIMDGEDYLDGHLPVQDIYDYYERTKKIPSTTSTNAYEYQEFFSNIREKFPDCIIVHIGYTSKASSSFQNAVIAAEEFEDIFLIDALNVTGGLAAIVLYAAELLQKEPGIEPAHLVEKIEAIVPKSRLAFIPGSLEFLKAGGRVSNMASLIGTMLKIKPCIELKDGKLMSTKKYRGKMSGATEKMFSDYLKEFNIDRKQLYFIYSKGLDERVKRRMDEVAVENGFHDIRWIQAGGMISTHSGAGGFGVAGLEE</sequence>
<evidence type="ECO:0000313" key="3">
    <source>
        <dbReference type="Proteomes" id="UP000030147"/>
    </source>
</evidence>
<dbReference type="RefSeq" id="WP_036819314.1">
    <property type="nucleotide sequence ID" value="NZ_AVBF01000025.1"/>
</dbReference>
<dbReference type="Gene3D" id="3.40.50.10170">
    <property type="match status" value="1"/>
</dbReference>
<dbReference type="STRING" id="1385514.N782_11015"/>
<comment type="caution">
    <text evidence="2">The sequence shown here is derived from an EMBL/GenBank/DDBJ whole genome shotgun (WGS) entry which is preliminary data.</text>
</comment>
<protein>
    <recommendedName>
        <fullName evidence="4">EDD domain protein, DegV family</fullName>
    </recommendedName>
</protein>
<dbReference type="InterPro" id="IPR050270">
    <property type="entry name" value="DegV_domain_contain"/>
</dbReference>
<accession>A0A0A2TEY3</accession>
<organism evidence="2 3">
    <name type="scientific">Pontibacillus yanchengensis Y32</name>
    <dbReference type="NCBI Taxonomy" id="1385514"/>
    <lineage>
        <taxon>Bacteria</taxon>
        <taxon>Bacillati</taxon>
        <taxon>Bacillota</taxon>
        <taxon>Bacilli</taxon>
        <taxon>Bacillales</taxon>
        <taxon>Bacillaceae</taxon>
        <taxon>Pontibacillus</taxon>
    </lineage>
</organism>